<dbReference type="AlphaFoldDB" id="Q090R8"/>
<dbReference type="STRING" id="378806.STAUR_6855"/>
<dbReference type="InterPro" id="IPR011006">
    <property type="entry name" value="CheY-like_superfamily"/>
</dbReference>
<keyword evidence="6" id="KW-1185">Reference proteome</keyword>
<dbReference type="Proteomes" id="UP000032702">
    <property type="component" value="Unassembled WGS sequence"/>
</dbReference>
<dbReference type="Proteomes" id="UP000001351">
    <property type="component" value="Chromosome"/>
</dbReference>
<dbReference type="InterPro" id="IPR001789">
    <property type="entry name" value="Sig_transdc_resp-reg_receiver"/>
</dbReference>
<dbReference type="Pfam" id="PF00072">
    <property type="entry name" value="Response_reg"/>
    <property type="match status" value="1"/>
</dbReference>
<keyword evidence="1 2" id="KW-0597">Phosphoprotein</keyword>
<dbReference type="InterPro" id="IPR050595">
    <property type="entry name" value="Bact_response_regulator"/>
</dbReference>
<feature type="domain" description="Response regulatory" evidence="3">
    <location>
        <begin position="21"/>
        <end position="136"/>
    </location>
</feature>
<evidence type="ECO:0000256" key="1">
    <source>
        <dbReference type="ARBA" id="ARBA00022553"/>
    </source>
</evidence>
<dbReference type="Gene3D" id="3.40.50.2300">
    <property type="match status" value="1"/>
</dbReference>
<evidence type="ECO:0000256" key="2">
    <source>
        <dbReference type="PROSITE-ProRule" id="PRU00169"/>
    </source>
</evidence>
<dbReference type="GO" id="GO:0000160">
    <property type="term" value="P:phosphorelay signal transduction system"/>
    <property type="evidence" value="ECO:0007669"/>
    <property type="project" value="InterPro"/>
</dbReference>
<feature type="modified residue" description="4-aspartylphosphate" evidence="2">
    <location>
        <position position="70"/>
    </location>
</feature>
<dbReference type="PANTHER" id="PTHR44591:SF3">
    <property type="entry name" value="RESPONSE REGULATORY DOMAIN-CONTAINING PROTEIN"/>
    <property type="match status" value="1"/>
</dbReference>
<dbReference type="eggNOG" id="COG2197">
    <property type="taxonomic scope" value="Bacteria"/>
</dbReference>
<evidence type="ECO:0000313" key="4">
    <source>
        <dbReference type="EMBL" id="ADO74611.1"/>
    </source>
</evidence>
<evidence type="ECO:0000259" key="3">
    <source>
        <dbReference type="PROSITE" id="PS50110"/>
    </source>
</evidence>
<dbReference type="EMBL" id="AAMD01000061">
    <property type="protein sequence ID" value="EAU66228.1"/>
    <property type="molecule type" value="Genomic_DNA"/>
</dbReference>
<name>Q090R8_STIAD</name>
<dbReference type="SMART" id="SM00448">
    <property type="entry name" value="REC"/>
    <property type="match status" value="1"/>
</dbReference>
<evidence type="ECO:0000313" key="7">
    <source>
        <dbReference type="Proteomes" id="UP000032702"/>
    </source>
</evidence>
<proteinExistence type="predicted"/>
<accession>Q090R8</accession>
<dbReference type="OrthoDB" id="5514768at2"/>
<dbReference type="RefSeq" id="WP_002614250.1">
    <property type="nucleotide sequence ID" value="NC_014623.1"/>
</dbReference>
<dbReference type="HOGENOM" id="CLU_000445_69_17_7"/>
<dbReference type="PANTHER" id="PTHR44591">
    <property type="entry name" value="STRESS RESPONSE REGULATOR PROTEIN 1"/>
    <property type="match status" value="1"/>
</dbReference>
<dbReference type="SUPFAM" id="SSF52172">
    <property type="entry name" value="CheY-like"/>
    <property type="match status" value="1"/>
</dbReference>
<dbReference type="PROSITE" id="PS50110">
    <property type="entry name" value="RESPONSE_REGULATORY"/>
    <property type="match status" value="1"/>
</dbReference>
<dbReference type="EMBL" id="CP002271">
    <property type="protein sequence ID" value="ADO74611.1"/>
    <property type="molecule type" value="Genomic_DNA"/>
</dbReference>
<organism evidence="5 7">
    <name type="scientific">Stigmatella aurantiaca (strain DW4/3-1)</name>
    <dbReference type="NCBI Taxonomy" id="378806"/>
    <lineage>
        <taxon>Bacteria</taxon>
        <taxon>Pseudomonadati</taxon>
        <taxon>Myxococcota</taxon>
        <taxon>Myxococcia</taxon>
        <taxon>Myxococcales</taxon>
        <taxon>Cystobacterineae</taxon>
        <taxon>Archangiaceae</taxon>
        <taxon>Stigmatella</taxon>
    </lineage>
</organism>
<protein>
    <submittedName>
        <fullName evidence="4">Response regulator</fullName>
    </submittedName>
    <submittedName>
        <fullName evidence="5">RodK</fullName>
    </submittedName>
</protein>
<reference evidence="5 7" key="1">
    <citation type="submission" date="2006-04" db="EMBL/GenBank/DDBJ databases">
        <authorList>
            <person name="Nierman W.C."/>
        </authorList>
    </citation>
    <scope>NUCLEOTIDE SEQUENCE [LARGE SCALE GENOMIC DNA]</scope>
    <source>
        <strain evidence="5 7">DW4/3-1</strain>
    </source>
</reference>
<gene>
    <name evidence="4" type="ordered locus">STAUR_6855</name>
    <name evidence="5" type="ORF">STIAU_8260</name>
</gene>
<evidence type="ECO:0000313" key="5">
    <source>
        <dbReference type="EMBL" id="EAU66228.1"/>
    </source>
</evidence>
<sequence length="146" mass="16086">MRLALVHGVPYCLTLTMPSPIILISDDEPLLISALAREGRRAGLTCIGDSSAENVLSLARLHRPAVIILDIHQRLDGRDLLARLKQDPDTRHCKVIILSGIEDQHMRHQCFKLGADAYEVKPFNATFMPRVARMAAACIEALAIPA</sequence>
<evidence type="ECO:0000313" key="6">
    <source>
        <dbReference type="Proteomes" id="UP000001351"/>
    </source>
</evidence>
<reference evidence="4 6" key="2">
    <citation type="journal article" date="2011" name="Mol. Biol. Evol.">
        <title>Comparative genomic analysis of fruiting body formation in Myxococcales.</title>
        <authorList>
            <person name="Huntley S."/>
            <person name="Hamann N."/>
            <person name="Wegener-Feldbrugge S."/>
            <person name="Treuner-Lange A."/>
            <person name="Kube M."/>
            <person name="Reinhardt R."/>
            <person name="Klages S."/>
            <person name="Muller R."/>
            <person name="Ronning C.M."/>
            <person name="Nierman W.C."/>
            <person name="Sogaard-Andersen L."/>
        </authorList>
    </citation>
    <scope>NUCLEOTIDE SEQUENCE [LARGE SCALE GENOMIC DNA]</scope>
    <source>
        <strain evidence="4 6">DW4/3-1</strain>
    </source>
</reference>
<dbReference type="KEGG" id="sur:STAUR_6855"/>